<gene>
    <name evidence="1" type="ORF">IO48_11010</name>
</gene>
<dbReference type="RefSeq" id="WP_039164530.1">
    <property type="nucleotide sequence ID" value="NZ_JPJQ01000054.1"/>
</dbReference>
<dbReference type="Proteomes" id="UP000030554">
    <property type="component" value="Unassembled WGS sequence"/>
</dbReference>
<dbReference type="InterPro" id="IPR025267">
    <property type="entry name" value="ORF017-like"/>
</dbReference>
<dbReference type="EMBL" id="JPJQ01000054">
    <property type="protein sequence ID" value="KGQ59741.1"/>
    <property type="molecule type" value="Genomic_DNA"/>
</dbReference>
<protein>
    <recommendedName>
        <fullName evidence="3">N4-gp56 family major capsid protein</fullName>
    </recommendedName>
</protein>
<dbReference type="NCBIfam" id="TIGR04387">
    <property type="entry name" value="capsid_maj_N4"/>
    <property type="match status" value="1"/>
</dbReference>
<comment type="caution">
    <text evidence="1">The sequence shown here is derived from an EMBL/GenBank/DDBJ whole genome shotgun (WGS) entry which is preliminary data.</text>
</comment>
<proteinExistence type="predicted"/>
<evidence type="ECO:0000313" key="1">
    <source>
        <dbReference type="EMBL" id="KGQ59741.1"/>
    </source>
</evidence>
<name>A0A0A2ZRT8_9PAST</name>
<accession>A0A0A2ZRT8</accession>
<dbReference type="AlphaFoldDB" id="A0A0A2ZRT8"/>
<reference evidence="1 2" key="1">
    <citation type="submission" date="2014-07" db="EMBL/GenBank/DDBJ databases">
        <title>Chaperone-usher fimbriae in a diverse selection of Gallibacterium genomes.</title>
        <authorList>
            <person name="Kudirkiene E."/>
            <person name="Bager R.J."/>
            <person name="Johnson T.J."/>
            <person name="Bojesen A.M."/>
        </authorList>
    </citation>
    <scope>NUCLEOTIDE SEQUENCE [LARGE SCALE GENOMIC DNA]</scope>
    <source>
        <strain evidence="1 2">4895</strain>
    </source>
</reference>
<evidence type="ECO:0000313" key="2">
    <source>
        <dbReference type="Proteomes" id="UP000030554"/>
    </source>
</evidence>
<dbReference type="Pfam" id="PF13252">
    <property type="entry name" value="Phage_capsid_3"/>
    <property type="match status" value="1"/>
</dbReference>
<evidence type="ECO:0008006" key="3">
    <source>
        <dbReference type="Google" id="ProtNLM"/>
    </source>
</evidence>
<sequence length="369" mass="40701">MAQTNFAALMTEQKKVWVLDLWKQARAKMFINKFMGKGSDSVIQHITSLTPTTNGDQAVIHLIADLIEDGITDDYTLEGNEEAMKAYDQVVKIDQLRHAVRNKGRMADQRSVIRFRENAKEQLAFWLADRLDQMAFLTLSGITYDLHNNGKSRNNRATGQKLVDLAFAADVTAPTSARHLRVSGTGITAGGTTNVTADDKLGYRHIVELKAYARDNYIRGVGANNDKYHLFVTPAGMAQLKLDPDFMANVRSAGVRGSNNPLFAGSDVLVVDGVYIHEYHHIFNTRGATAGQKWGQGGNVDGQRALFCGAQALAFADVGAGEWNEDTFDYDNQQGISYGKIFGFKKPVWMDKVTGQKQDFGVIALDTAI</sequence>
<organism evidence="1 2">
    <name type="scientific">Gallibacterium anatis 4895</name>
    <dbReference type="NCBI Taxonomy" id="1396510"/>
    <lineage>
        <taxon>Bacteria</taxon>
        <taxon>Pseudomonadati</taxon>
        <taxon>Pseudomonadota</taxon>
        <taxon>Gammaproteobacteria</taxon>
        <taxon>Pasteurellales</taxon>
        <taxon>Pasteurellaceae</taxon>
        <taxon>Gallibacterium</taxon>
    </lineage>
</organism>